<dbReference type="InterPro" id="IPR009045">
    <property type="entry name" value="Zn_M74/Hedgehog-like"/>
</dbReference>
<dbReference type="InterPro" id="IPR009683">
    <property type="entry name" value="Extensin-like_C"/>
</dbReference>
<evidence type="ECO:0000313" key="2">
    <source>
        <dbReference type="EMBL" id="RPE67153.1"/>
    </source>
</evidence>
<dbReference type="Proteomes" id="UP000269689">
    <property type="component" value="Unassembled WGS sequence"/>
</dbReference>
<organism evidence="2 3">
    <name type="scientific">Pacificibacter maritimus</name>
    <dbReference type="NCBI Taxonomy" id="762213"/>
    <lineage>
        <taxon>Bacteria</taxon>
        <taxon>Pseudomonadati</taxon>
        <taxon>Pseudomonadota</taxon>
        <taxon>Alphaproteobacteria</taxon>
        <taxon>Rhodobacterales</taxon>
        <taxon>Roseobacteraceae</taxon>
        <taxon>Pacificibacter</taxon>
    </lineage>
</organism>
<dbReference type="AlphaFoldDB" id="A0A3N4U8U3"/>
<dbReference type="EMBL" id="RKQK01000002">
    <property type="protein sequence ID" value="RPE67153.1"/>
    <property type="molecule type" value="Genomic_DNA"/>
</dbReference>
<dbReference type="RefSeq" id="WP_246002288.1">
    <property type="nucleotide sequence ID" value="NZ_RKQK01000002.1"/>
</dbReference>
<sequence>MIAERATYAICFLIVSLTVPQKAVFATELAKSIVPQARPVAAPLNVSTAQQGNTVSEMAISILPTARPKGLTAPTVQAVKYRSKGSVCGVKEIRGTLSTAIPAKLQGCGLDGPVHVTEISGVTLSRPATIDCTTAKALHKWVEKGAKPAAKRIGGGLSSLTVVASYACRPRNNIPGAKVSEHGRGRAIDIAGVTFKNGDVATVLKGWNSRAYGKMFKKMHKSACGPFGTVLGPNANKYHKDHFHFDTARYRSGSYCR</sequence>
<evidence type="ECO:0000259" key="1">
    <source>
        <dbReference type="Pfam" id="PF06904"/>
    </source>
</evidence>
<feature type="domain" description="Extensin-like C-terminal" evidence="1">
    <location>
        <begin position="104"/>
        <end position="257"/>
    </location>
</feature>
<dbReference type="Pfam" id="PF06904">
    <property type="entry name" value="Extensin-like_C"/>
    <property type="match status" value="1"/>
</dbReference>
<comment type="caution">
    <text evidence="2">The sequence shown here is derived from an EMBL/GenBank/DDBJ whole genome shotgun (WGS) entry which is preliminary data.</text>
</comment>
<evidence type="ECO:0000313" key="3">
    <source>
        <dbReference type="Proteomes" id="UP000269689"/>
    </source>
</evidence>
<reference evidence="2 3" key="1">
    <citation type="submission" date="2018-11" db="EMBL/GenBank/DDBJ databases">
        <title>Genomic Encyclopedia of Type Strains, Phase IV (KMG-IV): sequencing the most valuable type-strain genomes for metagenomic binning, comparative biology and taxonomic classification.</title>
        <authorList>
            <person name="Goeker M."/>
        </authorList>
    </citation>
    <scope>NUCLEOTIDE SEQUENCE [LARGE SCALE GENOMIC DNA]</scope>
    <source>
        <strain evidence="2 3">DSM 104731</strain>
    </source>
</reference>
<proteinExistence type="predicted"/>
<accession>A0A3N4U8U3</accession>
<name>A0A3N4U8U3_9RHOB</name>
<protein>
    <submittedName>
        <fullName evidence="2">Extensin-like protein</fullName>
    </submittedName>
</protein>
<dbReference type="SUPFAM" id="SSF55166">
    <property type="entry name" value="Hedgehog/DD-peptidase"/>
    <property type="match status" value="1"/>
</dbReference>
<gene>
    <name evidence="2" type="ORF">EDD53_1557</name>
</gene>
<keyword evidence="3" id="KW-1185">Reference proteome</keyword>